<name>A0A1B0ZYT6_9RHOB</name>
<evidence type="ECO:0000313" key="2">
    <source>
        <dbReference type="Proteomes" id="UP000013243"/>
    </source>
</evidence>
<dbReference type="KEGG" id="rmb:K529_001835"/>
<dbReference type="PANTHER" id="PTHR33973:SF4">
    <property type="entry name" value="OS07G0153300 PROTEIN"/>
    <property type="match status" value="1"/>
</dbReference>
<dbReference type="Proteomes" id="UP000013243">
    <property type="component" value="Chromosome"/>
</dbReference>
<dbReference type="AlphaFoldDB" id="A0A1B0ZYT6"/>
<gene>
    <name evidence="1" type="ORF">K529_001835</name>
</gene>
<dbReference type="RefSeq" id="WP_005614333.1">
    <property type="nucleotide sequence ID" value="NZ_CP015230.1"/>
</dbReference>
<dbReference type="STRING" id="1265309.K529_001835"/>
<protein>
    <submittedName>
        <fullName evidence="1">Cyclopropane-fatty-acyl-phospholipid synthase</fullName>
    </submittedName>
</protein>
<accession>A0A1B0ZYT6</accession>
<dbReference type="GeneID" id="28248533"/>
<dbReference type="Pfam" id="PF07103">
    <property type="entry name" value="DUF1365"/>
    <property type="match status" value="1"/>
</dbReference>
<sequence length="257" mass="28738">MSTPGDHTTHWPQYLAGTTTHARRGGIQNAFRYGVDYVLLDPNSPRGPLLFSRNRWNLASVMDRNHGGAPKQGRGLTWAKEVFEHAGLAPDDLTILLLTQPSFLGYIFNPVSFWLAYDGDDLRAVIAEVSNTFGDRHSYLCAQPDFAPITAKTYLTAQKIFHVSPFQEVAGAYRFTFDITKTRIAIRIAHENGAEGVIATLVGDVHDLNNARLIKASLRRPLGALRTVALIYWQALKLKLKGARYRRRPLPPEQEVS</sequence>
<dbReference type="OrthoDB" id="9778801at2"/>
<dbReference type="PANTHER" id="PTHR33973">
    <property type="entry name" value="OS07G0153300 PROTEIN"/>
    <property type="match status" value="1"/>
</dbReference>
<organism evidence="1 2">
    <name type="scientific">Tritonibacter mobilis F1926</name>
    <dbReference type="NCBI Taxonomy" id="1265309"/>
    <lineage>
        <taxon>Bacteria</taxon>
        <taxon>Pseudomonadati</taxon>
        <taxon>Pseudomonadota</taxon>
        <taxon>Alphaproteobacteria</taxon>
        <taxon>Rhodobacterales</taxon>
        <taxon>Paracoccaceae</taxon>
        <taxon>Tritonibacter</taxon>
    </lineage>
</organism>
<evidence type="ECO:0000313" key="1">
    <source>
        <dbReference type="EMBL" id="ANP39494.1"/>
    </source>
</evidence>
<reference evidence="1 2" key="1">
    <citation type="journal article" date="2016" name="ISME J.">
        <title>Global occurrence and heterogeneity of the Roseobacter-clade species Ruegeria mobilis.</title>
        <authorList>
            <person name="Sonnenschein E."/>
            <person name="Gram L."/>
        </authorList>
    </citation>
    <scope>NUCLEOTIDE SEQUENCE [LARGE SCALE GENOMIC DNA]</scope>
    <source>
        <strain evidence="1 2">F1926</strain>
    </source>
</reference>
<dbReference type="InterPro" id="IPR010775">
    <property type="entry name" value="DUF1365"/>
</dbReference>
<dbReference type="EMBL" id="CP015230">
    <property type="protein sequence ID" value="ANP39494.1"/>
    <property type="molecule type" value="Genomic_DNA"/>
</dbReference>
<proteinExistence type="predicted"/>